<dbReference type="eggNOG" id="COG3315">
    <property type="taxonomic scope" value="Bacteria"/>
</dbReference>
<dbReference type="EMBL" id="CP021748">
    <property type="protein sequence ID" value="ARX86805.1"/>
    <property type="molecule type" value="Genomic_DNA"/>
</dbReference>
<dbReference type="AlphaFoldDB" id="A0A1Z1WK29"/>
<accession>A0A1Z1WK29</accession>
<dbReference type="Proteomes" id="UP000195880">
    <property type="component" value="Chromosome"/>
</dbReference>
<sequence>MSAEHAADLPKPEHPRPAQNPEHPRPAQDPERTESPDGTGRIRTDMAHNARVWNYWLGGKDNYSVDRAVGEQVVEMFPGIGEVARADRAFLGRAVAHLVGERGIRQLLDIGTGLPTGDNTHEVAQRIAPDARIVYVDNDPIVLTHASALLTSSPEGTTAYVDADARDTERILRAAAETLDLGQPVAVMLLGILNFIPDTDVARGIVRTLMDAVPSGSYLVLTHPTLDADVGGADNQPAMDFWNANATPPITGRTRAEFLSFMEGLDLLEPGVDSCARWRFPEAEPVPQLGAVGRKP</sequence>
<organism evidence="2 3">
    <name type="scientific">Streptomyces alboflavus</name>
    <dbReference type="NCBI Taxonomy" id="67267"/>
    <lineage>
        <taxon>Bacteria</taxon>
        <taxon>Bacillati</taxon>
        <taxon>Actinomycetota</taxon>
        <taxon>Actinomycetes</taxon>
        <taxon>Kitasatosporales</taxon>
        <taxon>Streptomycetaceae</taxon>
        <taxon>Streptomyces</taxon>
    </lineage>
</organism>
<proteinExistence type="predicted"/>
<dbReference type="Gene3D" id="3.40.50.150">
    <property type="entry name" value="Vaccinia Virus protein VP39"/>
    <property type="match status" value="1"/>
</dbReference>
<evidence type="ECO:0000256" key="1">
    <source>
        <dbReference type="SAM" id="MobiDB-lite"/>
    </source>
</evidence>
<name>A0A1Z1WK29_9ACTN</name>
<protein>
    <recommendedName>
        <fullName evidence="4">Translation initiation factor IF-2</fullName>
    </recommendedName>
</protein>
<evidence type="ECO:0008006" key="4">
    <source>
        <dbReference type="Google" id="ProtNLM"/>
    </source>
</evidence>
<feature type="region of interest" description="Disordered" evidence="1">
    <location>
        <begin position="1"/>
        <end position="44"/>
    </location>
</feature>
<dbReference type="SUPFAM" id="SSF53335">
    <property type="entry name" value="S-adenosyl-L-methionine-dependent methyltransferases"/>
    <property type="match status" value="1"/>
</dbReference>
<dbReference type="KEGG" id="salf:SMD44_06282"/>
<evidence type="ECO:0000313" key="3">
    <source>
        <dbReference type="Proteomes" id="UP000195880"/>
    </source>
</evidence>
<dbReference type="InterPro" id="IPR029063">
    <property type="entry name" value="SAM-dependent_MTases_sf"/>
</dbReference>
<keyword evidence="3" id="KW-1185">Reference proteome</keyword>
<dbReference type="STRING" id="67267.GCA_000716675_03350"/>
<dbReference type="InterPro" id="IPR006764">
    <property type="entry name" value="SAM_dep_MeTrfase_SAV2177_type"/>
</dbReference>
<dbReference type="PIRSF" id="PIRSF017393">
    <property type="entry name" value="MTase_SAV2177"/>
    <property type="match status" value="1"/>
</dbReference>
<evidence type="ECO:0000313" key="2">
    <source>
        <dbReference type="EMBL" id="ARX86805.1"/>
    </source>
</evidence>
<gene>
    <name evidence="2" type="ORF">SMD44_06282</name>
</gene>
<reference evidence="2 3" key="1">
    <citation type="submission" date="2017-05" db="EMBL/GenBank/DDBJ databases">
        <title>Streptomyces alboflavus Genome sequencing and assembly.</title>
        <authorList>
            <person name="Wang Y."/>
            <person name="Du B."/>
            <person name="Ding Y."/>
            <person name="Liu H."/>
            <person name="Hou Q."/>
            <person name="Liu K."/>
            <person name="Wang C."/>
            <person name="Yao L."/>
        </authorList>
    </citation>
    <scope>NUCLEOTIDE SEQUENCE [LARGE SCALE GENOMIC DNA]</scope>
    <source>
        <strain evidence="2 3">MDJK44</strain>
    </source>
</reference>
<dbReference type="Pfam" id="PF04672">
    <property type="entry name" value="Methyltransf_19"/>
    <property type="match status" value="1"/>
</dbReference>